<proteinExistence type="inferred from homology"/>
<gene>
    <name evidence="5" type="ORF">ACHHYP_10750</name>
</gene>
<dbReference type="PRINTS" id="PR00081">
    <property type="entry name" value="GDHRDH"/>
</dbReference>
<dbReference type="AlphaFoldDB" id="A0A1V9ZHS3"/>
<dbReference type="OrthoDB" id="5307821at2759"/>
<dbReference type="Proteomes" id="UP000243579">
    <property type="component" value="Unassembled WGS sequence"/>
</dbReference>
<dbReference type="Gene3D" id="3.40.50.720">
    <property type="entry name" value="NAD(P)-binding Rossmann-like Domain"/>
    <property type="match status" value="1"/>
</dbReference>
<organism evidence="5 6">
    <name type="scientific">Achlya hypogyna</name>
    <name type="common">Oomycete</name>
    <name type="synonym">Protoachlya hypogyna</name>
    <dbReference type="NCBI Taxonomy" id="1202772"/>
    <lineage>
        <taxon>Eukaryota</taxon>
        <taxon>Sar</taxon>
        <taxon>Stramenopiles</taxon>
        <taxon>Oomycota</taxon>
        <taxon>Saprolegniomycetes</taxon>
        <taxon>Saprolegniales</taxon>
        <taxon>Achlyaceae</taxon>
        <taxon>Achlya</taxon>
    </lineage>
</organism>
<dbReference type="GO" id="GO:0016491">
    <property type="term" value="F:oxidoreductase activity"/>
    <property type="evidence" value="ECO:0007669"/>
    <property type="project" value="UniProtKB-KW"/>
</dbReference>
<dbReference type="InterPro" id="IPR036291">
    <property type="entry name" value="NAD(P)-bd_dom_sf"/>
</dbReference>
<dbReference type="Pfam" id="PF00106">
    <property type="entry name" value="adh_short"/>
    <property type="match status" value="1"/>
</dbReference>
<sequence>MNYNFLPARFHAGVCIWGLLSYLIYRGRVSADRVSGIAALAVYGAFGLCVLDVLLFHWQARRLVPLVPRPHGVAVVTGASSGIGREIAYLLAEKGFSVVLVARTQATLERMAKEMREVLGVAVHVCPADLSAPTSVGAIEEFVAKEKLEVDILVNCAGIGHHGAFHTQTRNAVDEMVHINVTALVQLTHVFLPGMVARNCGRILNIASIAGASPMPTSAVYGATKAMVTRFSQSINYEMRHKNVGVTNINPGPIPTAFQEKCGMPQAMLFHIPGISNDAKAVAIAGVDAMLAGVETTFDAFSSEVLYYGATALVPKRLIALCGQLLWNPPSAIPSGF</sequence>
<keyword evidence="6" id="KW-1185">Reference proteome</keyword>
<comment type="similarity">
    <text evidence="1 3">Belongs to the short-chain dehydrogenases/reductases (SDR) family.</text>
</comment>
<feature type="transmembrane region" description="Helical" evidence="4">
    <location>
        <begin position="37"/>
        <end position="58"/>
    </location>
</feature>
<evidence type="ECO:0000256" key="1">
    <source>
        <dbReference type="ARBA" id="ARBA00006484"/>
    </source>
</evidence>
<dbReference type="SUPFAM" id="SSF51735">
    <property type="entry name" value="NAD(P)-binding Rossmann-fold domains"/>
    <property type="match status" value="1"/>
</dbReference>
<dbReference type="EMBL" id="JNBR01000102">
    <property type="protein sequence ID" value="OQR97536.1"/>
    <property type="molecule type" value="Genomic_DNA"/>
</dbReference>
<feature type="transmembrane region" description="Helical" evidence="4">
    <location>
        <begin position="6"/>
        <end position="25"/>
    </location>
</feature>
<evidence type="ECO:0000313" key="5">
    <source>
        <dbReference type="EMBL" id="OQR97536.1"/>
    </source>
</evidence>
<evidence type="ECO:0000313" key="6">
    <source>
        <dbReference type="Proteomes" id="UP000243579"/>
    </source>
</evidence>
<accession>A0A1V9ZHS3</accession>
<dbReference type="InterPro" id="IPR002347">
    <property type="entry name" value="SDR_fam"/>
</dbReference>
<dbReference type="PRINTS" id="PR00080">
    <property type="entry name" value="SDRFAMILY"/>
</dbReference>
<keyword evidence="2" id="KW-0560">Oxidoreductase</keyword>
<keyword evidence="4" id="KW-1133">Transmembrane helix</keyword>
<reference evidence="5 6" key="1">
    <citation type="journal article" date="2014" name="Genome Biol. Evol.">
        <title>The secreted proteins of Achlya hypogyna and Thraustotheca clavata identify the ancestral oomycete secretome and reveal gene acquisitions by horizontal gene transfer.</title>
        <authorList>
            <person name="Misner I."/>
            <person name="Blouin N."/>
            <person name="Leonard G."/>
            <person name="Richards T.A."/>
            <person name="Lane C.E."/>
        </authorList>
    </citation>
    <scope>NUCLEOTIDE SEQUENCE [LARGE SCALE GENOMIC DNA]</scope>
    <source>
        <strain evidence="5 6">ATCC 48635</strain>
    </source>
</reference>
<comment type="caution">
    <text evidence="5">The sequence shown here is derived from an EMBL/GenBank/DDBJ whole genome shotgun (WGS) entry which is preliminary data.</text>
</comment>
<evidence type="ECO:0000256" key="3">
    <source>
        <dbReference type="RuleBase" id="RU000363"/>
    </source>
</evidence>
<evidence type="ECO:0000256" key="4">
    <source>
        <dbReference type="SAM" id="Phobius"/>
    </source>
</evidence>
<name>A0A1V9ZHS3_ACHHY</name>
<dbReference type="PANTHER" id="PTHR43086:SF3">
    <property type="entry name" value="NADP-DEPENDENT 3-HYDROXY ACID DEHYDROGENASE YDFG"/>
    <property type="match status" value="1"/>
</dbReference>
<keyword evidence="4" id="KW-0472">Membrane</keyword>
<dbReference type="STRING" id="1202772.A0A1V9ZHS3"/>
<protein>
    <submittedName>
        <fullName evidence="5">Uncharacterized protein</fullName>
    </submittedName>
</protein>
<dbReference type="PANTHER" id="PTHR43086">
    <property type="entry name" value="VERY-LONG-CHAIN 3-OXOOACYL-COA REDUCTASE"/>
    <property type="match status" value="1"/>
</dbReference>
<evidence type="ECO:0000256" key="2">
    <source>
        <dbReference type="ARBA" id="ARBA00023002"/>
    </source>
</evidence>
<keyword evidence="4" id="KW-0812">Transmembrane</keyword>